<dbReference type="SUPFAM" id="SSF109635">
    <property type="entry name" value="DnaK suppressor protein DksA, alpha-hairpin domain"/>
    <property type="match status" value="1"/>
</dbReference>
<dbReference type="Proteomes" id="UP000245872">
    <property type="component" value="Chromosome"/>
</dbReference>
<feature type="zinc finger region" description="dksA C4-type" evidence="1">
    <location>
        <begin position="91"/>
        <end position="115"/>
    </location>
</feature>
<dbReference type="PROSITE" id="PS51128">
    <property type="entry name" value="ZF_DKSA_2"/>
    <property type="match status" value="1"/>
</dbReference>
<name>A0A2Z3L7P4_9BACT</name>
<gene>
    <name evidence="2" type="primary">yocK</name>
    <name evidence="2" type="ORF">DK880_00145</name>
</gene>
<proteinExistence type="predicted"/>
<dbReference type="Gene3D" id="1.20.120.910">
    <property type="entry name" value="DksA, coiled-coil domain"/>
    <property type="match status" value="1"/>
</dbReference>
<dbReference type="RefSeq" id="WP_109996938.1">
    <property type="nucleotide sequence ID" value="NZ_CP029619.1"/>
</dbReference>
<reference evidence="2 3" key="1">
    <citation type="submission" date="2018-05" db="EMBL/GenBank/DDBJ databases">
        <title>Candidatus Cardinium hertigii Genome Assembly.</title>
        <authorList>
            <person name="Showmaker K.C."/>
            <person name="Walden K.O."/>
            <person name="Fields C.J."/>
            <person name="Lambert K.N."/>
            <person name="Hudson M.E."/>
        </authorList>
    </citation>
    <scope>NUCLEOTIDE SEQUENCE [LARGE SCALE GENOMIC DNA]</scope>
    <source>
        <strain evidence="3">cHgTN10</strain>
    </source>
</reference>
<dbReference type="OrthoDB" id="9811543at2"/>
<dbReference type="PANTHER" id="PTHR33823:SF2">
    <property type="entry name" value="RNA POLYMERASE-BINDING TRANSCRIPTION FACTOR DKSA"/>
    <property type="match status" value="1"/>
</dbReference>
<evidence type="ECO:0000313" key="3">
    <source>
        <dbReference type="Proteomes" id="UP000245872"/>
    </source>
</evidence>
<dbReference type="InterPro" id="IPR037187">
    <property type="entry name" value="DnaK_N"/>
</dbReference>
<organism evidence="2 3">
    <name type="scientific">Candidatus Cardinium hertigii</name>
    <dbReference type="NCBI Taxonomy" id="247481"/>
    <lineage>
        <taxon>Bacteria</taxon>
        <taxon>Pseudomonadati</taxon>
        <taxon>Bacteroidota</taxon>
        <taxon>Cytophagia</taxon>
        <taxon>Cytophagales</taxon>
        <taxon>Amoebophilaceae</taxon>
        <taxon>Candidatus Cardinium</taxon>
    </lineage>
</organism>
<dbReference type="KEGG" id="cher:DK880_00145"/>
<protein>
    <submittedName>
        <fullName evidence="2">General stress protein 16O</fullName>
    </submittedName>
</protein>
<keyword evidence="3" id="KW-1185">Reference proteome</keyword>
<evidence type="ECO:0000313" key="2">
    <source>
        <dbReference type="EMBL" id="AWN81481.1"/>
    </source>
</evidence>
<evidence type="ECO:0000256" key="1">
    <source>
        <dbReference type="PROSITE-ProRule" id="PRU00510"/>
    </source>
</evidence>
<dbReference type="AlphaFoldDB" id="A0A2Z3L7P4"/>
<dbReference type="PANTHER" id="PTHR33823">
    <property type="entry name" value="RNA POLYMERASE-BINDING TRANSCRIPTION FACTOR DKSA-RELATED"/>
    <property type="match status" value="1"/>
</dbReference>
<sequence>MKETIYSPEELKFFEKILLEKLDKAHYELQVLEKTLSRQEAGLESPGRLFEENAEVIETENIGQLAERQQKFIKQIESAIQRIKNGTYGICVLTGKAIGKERLKVVPHTMYAVDAKAKTPK</sequence>
<dbReference type="EMBL" id="CP029619">
    <property type="protein sequence ID" value="AWN81481.1"/>
    <property type="molecule type" value="Genomic_DNA"/>
</dbReference>
<accession>A0A2Z3L7P4</accession>